<proteinExistence type="inferred from homology"/>
<organism evidence="15 16">
    <name type="scientific">Clostridium muellerianum</name>
    <dbReference type="NCBI Taxonomy" id="2716538"/>
    <lineage>
        <taxon>Bacteria</taxon>
        <taxon>Bacillati</taxon>
        <taxon>Bacillota</taxon>
        <taxon>Clostridia</taxon>
        <taxon>Eubacteriales</taxon>
        <taxon>Clostridiaceae</taxon>
        <taxon>Clostridium</taxon>
    </lineage>
</organism>
<keyword evidence="7" id="KW-0067">ATP-binding</keyword>
<feature type="domain" description="Helicase ATP-binding" evidence="14">
    <location>
        <begin position="188"/>
        <end position="446"/>
    </location>
</feature>
<keyword evidence="8" id="KW-0408">Iron</keyword>
<dbReference type="Pfam" id="PF13307">
    <property type="entry name" value="Helicase_C_2"/>
    <property type="match status" value="1"/>
</dbReference>
<keyword evidence="6 15" id="KW-0347">Helicase</keyword>
<reference evidence="15 16" key="1">
    <citation type="submission" date="2020-04" db="EMBL/GenBank/DDBJ databases">
        <authorList>
            <person name="Doyle D.A."/>
        </authorList>
    </citation>
    <scope>NUCLEOTIDE SEQUENCE [LARGE SCALE GENOMIC DNA]</scope>
    <source>
        <strain evidence="15 16">P21</strain>
    </source>
</reference>
<keyword evidence="9" id="KW-0411">Iron-sulfur</keyword>
<dbReference type="PROSITE" id="PS51193">
    <property type="entry name" value="HELICASE_ATP_BIND_2"/>
    <property type="match status" value="1"/>
</dbReference>
<evidence type="ECO:0000313" key="15">
    <source>
        <dbReference type="EMBL" id="NMM64701.1"/>
    </source>
</evidence>
<keyword evidence="11" id="KW-0234">DNA repair</keyword>
<dbReference type="SUPFAM" id="SSF52540">
    <property type="entry name" value="P-loop containing nucleoside triphosphate hydrolases"/>
    <property type="match status" value="2"/>
</dbReference>
<dbReference type="InterPro" id="IPR010614">
    <property type="entry name" value="RAD3-like_helicase_DEAD"/>
</dbReference>
<keyword evidence="5" id="KW-0378">Hydrolase</keyword>
<dbReference type="GO" id="GO:0046872">
    <property type="term" value="F:metal ion binding"/>
    <property type="evidence" value="ECO:0007669"/>
    <property type="project" value="UniProtKB-KW"/>
</dbReference>
<dbReference type="Gene3D" id="1.10.275.40">
    <property type="match status" value="1"/>
</dbReference>
<sequence length="788" mass="92029">MDDKKIKVSIRNLVEFVLRGGDLDSKFVGSSRALEGTRAHQKLQKKYIEENNIIREYKAEVSLKYDIEYKEFSFIIEGRADGVIIEKEKIIIDEIKTVNKPLELIDEDYNILHMAQAKCYAYIYAVQNNLKNIFVQLTYYNISSDESKYFIKEFSDQELKLFFLDLLDKYFWWANFIEEWTVKRNASINNMKFPFDDYRPGQREMAVAVYNTIKEGSKIFIQAPTGVGKTVSTLFPAVKAMGQGLTSKIFYLTAKTITANVAEQCVMNMNDKGLKIRSLVITAKEKICFKDKPSCNPEDCEFAKGHYDRLNNALTEILNKETLMTRETIIKYAEENRLCPFEFSLEIALWSDCIICDYNYAFNPQVYLKNFFENGREDYIFLIDEAHNLADRGREMFSAELYKKPFLNLKRIMIKKEPKIAKALNSINSYMIKLRKICEEQDGDIYTQKQEIKEIYHLLKKFTKESEEWLAKNNKIEGYDELLELYFNVLSYTRISDFYDDKFITYVEKQNDDVKIKIFCLDPSYLLGEAVKRGKAAVFFSATLSPINYFKEILGGNEEDYTMRIPSPFPKENMKLIIANRVSTKYKNREKSYNLLAEYINALVRGRKGNYLIFFPSYTYMRNVYDIFSESYPHINTVIQESSMSEESKKSFLDRFKVNSETMAVFAVLGGMFSEGIDLKGDKLIGVGIVGVGLPKLCFERDIIKNYFNNINNKGYEYSYMYPGMNKVLQAVGRVIRTEDDKGGVMLIDERFSSRNYRELFPKHWNANITVKNVMEVQNIINDFWKNK</sequence>
<evidence type="ECO:0000256" key="11">
    <source>
        <dbReference type="ARBA" id="ARBA00023204"/>
    </source>
</evidence>
<evidence type="ECO:0000256" key="5">
    <source>
        <dbReference type="ARBA" id="ARBA00022801"/>
    </source>
</evidence>
<evidence type="ECO:0000256" key="6">
    <source>
        <dbReference type="ARBA" id="ARBA00022806"/>
    </source>
</evidence>
<keyword evidence="10" id="KW-0238">DNA-binding</keyword>
<keyword evidence="1" id="KW-0004">4Fe-4S</keyword>
<keyword evidence="4" id="KW-0227">DNA damage</keyword>
<dbReference type="GO" id="GO:0016818">
    <property type="term" value="F:hydrolase activity, acting on acid anhydrides, in phosphorus-containing anhydrides"/>
    <property type="evidence" value="ECO:0007669"/>
    <property type="project" value="InterPro"/>
</dbReference>
<dbReference type="InterPro" id="IPR006554">
    <property type="entry name" value="Helicase-like_DEXD_c2"/>
</dbReference>
<comment type="caution">
    <text evidence="15">The sequence shown here is derived from an EMBL/GenBank/DDBJ whole genome shotgun (WGS) entry which is preliminary data.</text>
</comment>
<dbReference type="PANTHER" id="PTHR11472">
    <property type="entry name" value="DNA REPAIR DEAD HELICASE RAD3/XP-D SUBFAMILY MEMBER"/>
    <property type="match status" value="1"/>
</dbReference>
<evidence type="ECO:0000256" key="7">
    <source>
        <dbReference type="ARBA" id="ARBA00022840"/>
    </source>
</evidence>
<dbReference type="AlphaFoldDB" id="A0A7Y0EJU0"/>
<dbReference type="SMART" id="SM00488">
    <property type="entry name" value="DEXDc2"/>
    <property type="match status" value="1"/>
</dbReference>
<name>A0A7Y0EJU0_9CLOT</name>
<evidence type="ECO:0000313" key="16">
    <source>
        <dbReference type="Proteomes" id="UP000537131"/>
    </source>
</evidence>
<dbReference type="InterPro" id="IPR014013">
    <property type="entry name" value="Helic_SF1/SF2_ATP-bd_DinG/Rad3"/>
</dbReference>
<dbReference type="Gene3D" id="1.10.30.20">
    <property type="entry name" value="Bacterial XPD DNA helicase, FeS cluster domain"/>
    <property type="match status" value="1"/>
</dbReference>
<dbReference type="InterPro" id="IPR011604">
    <property type="entry name" value="PDDEXK-like_dom_sf"/>
</dbReference>
<dbReference type="InterPro" id="IPR011545">
    <property type="entry name" value="DEAD/DEAH_box_helicase_dom"/>
</dbReference>
<evidence type="ECO:0000256" key="1">
    <source>
        <dbReference type="ARBA" id="ARBA00022485"/>
    </source>
</evidence>
<evidence type="ECO:0000256" key="8">
    <source>
        <dbReference type="ARBA" id="ARBA00023004"/>
    </source>
</evidence>
<evidence type="ECO:0000256" key="13">
    <source>
        <dbReference type="ARBA" id="ARBA00038058"/>
    </source>
</evidence>
<dbReference type="Proteomes" id="UP000537131">
    <property type="component" value="Unassembled WGS sequence"/>
</dbReference>
<evidence type="ECO:0000259" key="14">
    <source>
        <dbReference type="PROSITE" id="PS51193"/>
    </source>
</evidence>
<evidence type="ECO:0000256" key="10">
    <source>
        <dbReference type="ARBA" id="ARBA00023125"/>
    </source>
</evidence>
<dbReference type="GO" id="GO:0043139">
    <property type="term" value="F:5'-3' DNA helicase activity"/>
    <property type="evidence" value="ECO:0007669"/>
    <property type="project" value="UniProtKB-EC"/>
</dbReference>
<protein>
    <submittedName>
        <fullName evidence="15">ATP-dependent DNA helicase</fullName>
    </submittedName>
</protein>
<dbReference type="EMBL" id="JABBNI010000047">
    <property type="protein sequence ID" value="NMM64701.1"/>
    <property type="molecule type" value="Genomic_DNA"/>
</dbReference>
<dbReference type="PANTHER" id="PTHR11472:SF34">
    <property type="entry name" value="REGULATOR OF TELOMERE ELONGATION HELICASE 1"/>
    <property type="match status" value="1"/>
</dbReference>
<dbReference type="Gene3D" id="3.40.50.300">
    <property type="entry name" value="P-loop containing nucleotide triphosphate hydrolases"/>
    <property type="match status" value="2"/>
</dbReference>
<dbReference type="GO" id="GO:0006281">
    <property type="term" value="P:DNA repair"/>
    <property type="evidence" value="ECO:0007669"/>
    <property type="project" value="UniProtKB-KW"/>
</dbReference>
<dbReference type="Gene3D" id="3.90.320.10">
    <property type="match status" value="1"/>
</dbReference>
<dbReference type="InterPro" id="IPR042493">
    <property type="entry name" value="XPD_DNA_FeS"/>
</dbReference>
<keyword evidence="16" id="KW-1185">Reference proteome</keyword>
<keyword evidence="3" id="KW-0547">Nucleotide-binding</keyword>
<dbReference type="Pfam" id="PF00270">
    <property type="entry name" value="DEAD"/>
    <property type="match status" value="1"/>
</dbReference>
<evidence type="ECO:0000256" key="12">
    <source>
        <dbReference type="ARBA" id="ARBA00023235"/>
    </source>
</evidence>
<dbReference type="InterPro" id="IPR045028">
    <property type="entry name" value="DinG/Rad3-like"/>
</dbReference>
<gene>
    <name evidence="15" type="ORF">HBE96_19010</name>
</gene>
<dbReference type="Pfam" id="PF06733">
    <property type="entry name" value="DEAD_2"/>
    <property type="match status" value="1"/>
</dbReference>
<reference evidence="15 16" key="2">
    <citation type="submission" date="2020-06" db="EMBL/GenBank/DDBJ databases">
        <title>Complete Genome Sequence of Clostridium muelleri sp. nov. P21T, an Acid-Alcohol Producing Acetogen Isolated from Old Hay.</title>
        <authorList>
            <person name="Duncan K.E."/>
            <person name="Tanner R.S."/>
        </authorList>
    </citation>
    <scope>NUCLEOTIDE SEQUENCE [LARGE SCALE GENOMIC DNA]</scope>
    <source>
        <strain evidence="15 16">P21</strain>
    </source>
</reference>
<dbReference type="SMART" id="SM00491">
    <property type="entry name" value="HELICc2"/>
    <property type="match status" value="1"/>
</dbReference>
<comment type="similarity">
    <text evidence="13">Belongs to the helicase family. DinG subfamily.</text>
</comment>
<dbReference type="RefSeq" id="WP_169299284.1">
    <property type="nucleotide sequence ID" value="NZ_JABBNI010000047.1"/>
</dbReference>
<keyword evidence="12" id="KW-0413">Isomerase</keyword>
<evidence type="ECO:0000256" key="9">
    <source>
        <dbReference type="ARBA" id="ARBA00023014"/>
    </source>
</evidence>
<evidence type="ECO:0000256" key="4">
    <source>
        <dbReference type="ARBA" id="ARBA00022763"/>
    </source>
</evidence>
<dbReference type="GO" id="GO:0005524">
    <property type="term" value="F:ATP binding"/>
    <property type="evidence" value="ECO:0007669"/>
    <property type="project" value="UniProtKB-KW"/>
</dbReference>
<dbReference type="InterPro" id="IPR006555">
    <property type="entry name" value="ATP-dep_Helicase_C"/>
</dbReference>
<dbReference type="GO" id="GO:0051539">
    <property type="term" value="F:4 iron, 4 sulfur cluster binding"/>
    <property type="evidence" value="ECO:0007669"/>
    <property type="project" value="UniProtKB-KW"/>
</dbReference>
<keyword evidence="2" id="KW-0479">Metal-binding</keyword>
<evidence type="ECO:0000256" key="3">
    <source>
        <dbReference type="ARBA" id="ARBA00022741"/>
    </source>
</evidence>
<evidence type="ECO:0000256" key="2">
    <source>
        <dbReference type="ARBA" id="ARBA00022723"/>
    </source>
</evidence>
<dbReference type="InterPro" id="IPR027417">
    <property type="entry name" value="P-loop_NTPase"/>
</dbReference>
<accession>A0A7Y0EJU0</accession>
<dbReference type="GO" id="GO:0003677">
    <property type="term" value="F:DNA binding"/>
    <property type="evidence" value="ECO:0007669"/>
    <property type="project" value="UniProtKB-KW"/>
</dbReference>